<dbReference type="Proteomes" id="UP000037982">
    <property type="component" value="Unassembled WGS sequence"/>
</dbReference>
<keyword evidence="2" id="KW-1185">Reference proteome</keyword>
<dbReference type="EMBL" id="LGKG01000163">
    <property type="protein sequence ID" value="KPC60254.1"/>
    <property type="molecule type" value="Genomic_DNA"/>
</dbReference>
<dbReference type="PATRIC" id="fig|66876.3.peg.6617"/>
<sequence length="79" mass="8431">MALFQRTGHQVTAALGHLAARPAVESGVDQHVGAGRTEQVGAGLERGWVDQVTLWREDGTLFRSAAGWLPGRLSRPGGR</sequence>
<dbReference type="AlphaFoldDB" id="A0A0N0XRT1"/>
<accession>A0A0N0XRT1</accession>
<organism evidence="1 2">
    <name type="scientific">Streptomyces chattanoogensis</name>
    <dbReference type="NCBI Taxonomy" id="66876"/>
    <lineage>
        <taxon>Bacteria</taxon>
        <taxon>Bacillati</taxon>
        <taxon>Actinomycetota</taxon>
        <taxon>Actinomycetes</taxon>
        <taxon>Kitasatosporales</taxon>
        <taxon>Streptomycetaceae</taxon>
        <taxon>Streptomyces</taxon>
    </lineage>
</organism>
<proteinExistence type="predicted"/>
<protein>
    <submittedName>
        <fullName evidence="1">Uncharacterized protein</fullName>
    </submittedName>
</protein>
<comment type="caution">
    <text evidence="1">The sequence shown here is derived from an EMBL/GenBank/DDBJ whole genome shotgun (WGS) entry which is preliminary data.</text>
</comment>
<gene>
    <name evidence="1" type="ORF">ADL29_30100</name>
</gene>
<reference evidence="2" key="1">
    <citation type="submission" date="2015-07" db="EMBL/GenBank/DDBJ databases">
        <authorList>
            <person name="Ju K.-S."/>
            <person name="Doroghazi J.R."/>
            <person name="Metcalf W.W."/>
        </authorList>
    </citation>
    <scope>NUCLEOTIDE SEQUENCE [LARGE SCALE GENOMIC DNA]</scope>
    <source>
        <strain evidence="2">NRRL ISP-5002</strain>
    </source>
</reference>
<name>A0A0N0XRT1_9ACTN</name>
<evidence type="ECO:0000313" key="1">
    <source>
        <dbReference type="EMBL" id="KPC60254.1"/>
    </source>
</evidence>
<evidence type="ECO:0000313" key="2">
    <source>
        <dbReference type="Proteomes" id="UP000037982"/>
    </source>
</evidence>